<reference evidence="1 2" key="1">
    <citation type="journal article" date="2022" name="Nat. Plants">
        <title>Genomes of leafy and leafless Platanthera orchids illuminate the evolution of mycoheterotrophy.</title>
        <authorList>
            <person name="Li M.H."/>
            <person name="Liu K.W."/>
            <person name="Li Z."/>
            <person name="Lu H.C."/>
            <person name="Ye Q.L."/>
            <person name="Zhang D."/>
            <person name="Wang J.Y."/>
            <person name="Li Y.F."/>
            <person name="Zhong Z.M."/>
            <person name="Liu X."/>
            <person name="Yu X."/>
            <person name="Liu D.K."/>
            <person name="Tu X.D."/>
            <person name="Liu B."/>
            <person name="Hao Y."/>
            <person name="Liao X.Y."/>
            <person name="Jiang Y.T."/>
            <person name="Sun W.H."/>
            <person name="Chen J."/>
            <person name="Chen Y.Q."/>
            <person name="Ai Y."/>
            <person name="Zhai J.W."/>
            <person name="Wu S.S."/>
            <person name="Zhou Z."/>
            <person name="Hsiao Y.Y."/>
            <person name="Wu W.L."/>
            <person name="Chen Y.Y."/>
            <person name="Lin Y.F."/>
            <person name="Hsu J.L."/>
            <person name="Li C.Y."/>
            <person name="Wang Z.W."/>
            <person name="Zhao X."/>
            <person name="Zhong W.Y."/>
            <person name="Ma X.K."/>
            <person name="Ma L."/>
            <person name="Huang J."/>
            <person name="Chen G.Z."/>
            <person name="Huang M.Z."/>
            <person name="Huang L."/>
            <person name="Peng D.H."/>
            <person name="Luo Y.B."/>
            <person name="Zou S.Q."/>
            <person name="Chen S.P."/>
            <person name="Lan S."/>
            <person name="Tsai W.C."/>
            <person name="Van de Peer Y."/>
            <person name="Liu Z.J."/>
        </authorList>
    </citation>
    <scope>NUCLEOTIDE SEQUENCE [LARGE SCALE GENOMIC DNA]</scope>
    <source>
        <strain evidence="1">Lor287</strain>
    </source>
</reference>
<evidence type="ECO:0000313" key="2">
    <source>
        <dbReference type="Proteomes" id="UP001418222"/>
    </source>
</evidence>
<accession>A0AAP0G0E1</accession>
<dbReference type="AlphaFoldDB" id="A0AAP0G0E1"/>
<sequence length="51" mass="5828">MALENILPLFQSVSAEVDEKDKLMKENPLSVLDKLIPYILAQAPETRWTID</sequence>
<comment type="caution">
    <text evidence="1">The sequence shown here is derived from an EMBL/GenBank/DDBJ whole genome shotgun (WGS) entry which is preliminary data.</text>
</comment>
<evidence type="ECO:0000313" key="1">
    <source>
        <dbReference type="EMBL" id="KAK8930639.1"/>
    </source>
</evidence>
<dbReference type="EMBL" id="JBBWWQ010000014">
    <property type="protein sequence ID" value="KAK8930639.1"/>
    <property type="molecule type" value="Genomic_DNA"/>
</dbReference>
<organism evidence="1 2">
    <name type="scientific">Platanthera zijinensis</name>
    <dbReference type="NCBI Taxonomy" id="2320716"/>
    <lineage>
        <taxon>Eukaryota</taxon>
        <taxon>Viridiplantae</taxon>
        <taxon>Streptophyta</taxon>
        <taxon>Embryophyta</taxon>
        <taxon>Tracheophyta</taxon>
        <taxon>Spermatophyta</taxon>
        <taxon>Magnoliopsida</taxon>
        <taxon>Liliopsida</taxon>
        <taxon>Asparagales</taxon>
        <taxon>Orchidaceae</taxon>
        <taxon>Orchidoideae</taxon>
        <taxon>Orchideae</taxon>
        <taxon>Orchidinae</taxon>
        <taxon>Platanthera</taxon>
    </lineage>
</organism>
<protein>
    <submittedName>
        <fullName evidence="1">Uncharacterized protein</fullName>
    </submittedName>
</protein>
<proteinExistence type="predicted"/>
<keyword evidence="2" id="KW-1185">Reference proteome</keyword>
<dbReference type="Proteomes" id="UP001418222">
    <property type="component" value="Unassembled WGS sequence"/>
</dbReference>
<name>A0AAP0G0E1_9ASPA</name>
<gene>
    <name evidence="1" type="ORF">KSP39_PZI016162</name>
</gene>